<dbReference type="InterPro" id="IPR023601">
    <property type="entry name" value="Golgi_SNAP_su1"/>
</dbReference>
<evidence type="ECO:0000256" key="4">
    <source>
        <dbReference type="ARBA" id="ARBA00022692"/>
    </source>
</evidence>
<dbReference type="PANTHER" id="PTHR21094:SF2">
    <property type="entry name" value="GOLGI SNAP RECEPTOR COMPLEX MEMBER 1"/>
    <property type="match status" value="1"/>
</dbReference>
<dbReference type="GO" id="GO:0015031">
    <property type="term" value="P:protein transport"/>
    <property type="evidence" value="ECO:0007669"/>
    <property type="project" value="UniProtKB-KW"/>
</dbReference>
<feature type="transmembrane region" description="Helical" evidence="10">
    <location>
        <begin position="174"/>
        <end position="193"/>
    </location>
</feature>
<gene>
    <name evidence="11" type="ORF">SteCoe_35669</name>
</gene>
<comment type="caution">
    <text evidence="11">The sequence shown here is derived from an EMBL/GenBank/DDBJ whole genome shotgun (WGS) entry which is preliminary data.</text>
</comment>
<proteinExistence type="inferred from homology"/>
<comment type="similarity">
    <text evidence="2">Belongs to the GOSR1 family.</text>
</comment>
<protein>
    <recommendedName>
        <fullName evidence="13">Vesicle transport v-SNARE N-terminal domain-containing protein</fullName>
    </recommendedName>
</protein>
<dbReference type="GO" id="GO:0005484">
    <property type="term" value="F:SNAP receptor activity"/>
    <property type="evidence" value="ECO:0007669"/>
    <property type="project" value="TreeGrafter"/>
</dbReference>
<dbReference type="GO" id="GO:0006888">
    <property type="term" value="P:endoplasmic reticulum to Golgi vesicle-mediated transport"/>
    <property type="evidence" value="ECO:0007669"/>
    <property type="project" value="InterPro"/>
</dbReference>
<keyword evidence="7" id="KW-0333">Golgi apparatus</keyword>
<keyword evidence="8 10" id="KW-0472">Membrane</keyword>
<evidence type="ECO:0000256" key="3">
    <source>
        <dbReference type="ARBA" id="ARBA00022448"/>
    </source>
</evidence>
<dbReference type="EMBL" id="MPUH01001541">
    <property type="protein sequence ID" value="OMJ67226.1"/>
    <property type="molecule type" value="Genomic_DNA"/>
</dbReference>
<evidence type="ECO:0000256" key="6">
    <source>
        <dbReference type="ARBA" id="ARBA00022989"/>
    </source>
</evidence>
<dbReference type="AlphaFoldDB" id="A0A1R2ARW7"/>
<evidence type="ECO:0000256" key="8">
    <source>
        <dbReference type="ARBA" id="ARBA00023136"/>
    </source>
</evidence>
<evidence type="ECO:0000256" key="10">
    <source>
        <dbReference type="SAM" id="Phobius"/>
    </source>
</evidence>
<keyword evidence="12" id="KW-1185">Reference proteome</keyword>
<evidence type="ECO:0000313" key="11">
    <source>
        <dbReference type="EMBL" id="OMJ67226.1"/>
    </source>
</evidence>
<dbReference type="GO" id="GO:0006906">
    <property type="term" value="P:vesicle fusion"/>
    <property type="evidence" value="ECO:0007669"/>
    <property type="project" value="TreeGrafter"/>
</dbReference>
<accession>A0A1R2ARW7</accession>
<dbReference type="GO" id="GO:0005801">
    <property type="term" value="C:cis-Golgi network"/>
    <property type="evidence" value="ECO:0007669"/>
    <property type="project" value="InterPro"/>
</dbReference>
<evidence type="ECO:0000256" key="2">
    <source>
        <dbReference type="ARBA" id="ARBA00008473"/>
    </source>
</evidence>
<evidence type="ECO:0000313" key="12">
    <source>
        <dbReference type="Proteomes" id="UP000187209"/>
    </source>
</evidence>
<dbReference type="Proteomes" id="UP000187209">
    <property type="component" value="Unassembled WGS sequence"/>
</dbReference>
<keyword evidence="9" id="KW-0175">Coiled coil</keyword>
<sequence>MEAYLKKLKDLEKGVEKSIDKFEENIEIVEESSLATTAKQLEDFKEGLDKVKNLSTTKNEEIYVNQYSSSYANLKNRLKVIANSIEAKRFHKELMGEASDQNSTQIEILLSESKSLDNSLFLSQNATNKANEVISSLAYQKEKVLATSDKIVRFVESLPGIGNMIGKISMRKRFNAIVIGVAIFICIVLLIVLG</sequence>
<evidence type="ECO:0000256" key="9">
    <source>
        <dbReference type="SAM" id="Coils"/>
    </source>
</evidence>
<evidence type="ECO:0000256" key="1">
    <source>
        <dbReference type="ARBA" id="ARBA00004409"/>
    </source>
</evidence>
<comment type="subcellular location">
    <subcellularLocation>
        <location evidence="1">Golgi apparatus membrane</location>
        <topology evidence="1">Single-pass type IV membrane protein</topology>
    </subcellularLocation>
</comment>
<dbReference type="GO" id="GO:0031201">
    <property type="term" value="C:SNARE complex"/>
    <property type="evidence" value="ECO:0007669"/>
    <property type="project" value="TreeGrafter"/>
</dbReference>
<dbReference type="GO" id="GO:0048219">
    <property type="term" value="P:inter-Golgi cisterna vesicle-mediated transport"/>
    <property type="evidence" value="ECO:0007669"/>
    <property type="project" value="TreeGrafter"/>
</dbReference>
<organism evidence="11 12">
    <name type="scientific">Stentor coeruleus</name>
    <dbReference type="NCBI Taxonomy" id="5963"/>
    <lineage>
        <taxon>Eukaryota</taxon>
        <taxon>Sar</taxon>
        <taxon>Alveolata</taxon>
        <taxon>Ciliophora</taxon>
        <taxon>Postciliodesmatophora</taxon>
        <taxon>Heterotrichea</taxon>
        <taxon>Heterotrichida</taxon>
        <taxon>Stentoridae</taxon>
        <taxon>Stentor</taxon>
    </lineage>
</organism>
<dbReference type="GO" id="GO:0005797">
    <property type="term" value="C:Golgi medial cisterna"/>
    <property type="evidence" value="ECO:0007669"/>
    <property type="project" value="TreeGrafter"/>
</dbReference>
<keyword evidence="5" id="KW-0653">Protein transport</keyword>
<evidence type="ECO:0008006" key="13">
    <source>
        <dbReference type="Google" id="ProtNLM"/>
    </source>
</evidence>
<keyword evidence="4 10" id="KW-0812">Transmembrane</keyword>
<reference evidence="11 12" key="1">
    <citation type="submission" date="2016-11" db="EMBL/GenBank/DDBJ databases">
        <title>The macronuclear genome of Stentor coeruleus: a giant cell with tiny introns.</title>
        <authorList>
            <person name="Slabodnick M."/>
            <person name="Ruby J.G."/>
            <person name="Reiff S.B."/>
            <person name="Swart E.C."/>
            <person name="Gosai S."/>
            <person name="Prabakaran S."/>
            <person name="Witkowska E."/>
            <person name="Larue G.E."/>
            <person name="Fisher S."/>
            <person name="Freeman R.M."/>
            <person name="Gunawardena J."/>
            <person name="Chu W."/>
            <person name="Stover N.A."/>
            <person name="Gregory B.D."/>
            <person name="Nowacki M."/>
            <person name="Derisi J."/>
            <person name="Roy S.W."/>
            <person name="Marshall W.F."/>
            <person name="Sood P."/>
        </authorList>
    </citation>
    <scope>NUCLEOTIDE SEQUENCE [LARGE SCALE GENOMIC DNA]</scope>
    <source>
        <strain evidence="11">WM001</strain>
    </source>
</reference>
<name>A0A1R2ARW7_9CILI</name>
<keyword evidence="3" id="KW-0813">Transport</keyword>
<feature type="coiled-coil region" evidence="9">
    <location>
        <begin position="1"/>
        <end position="32"/>
    </location>
</feature>
<keyword evidence="6 10" id="KW-1133">Transmembrane helix</keyword>
<dbReference type="GO" id="GO:0000139">
    <property type="term" value="C:Golgi membrane"/>
    <property type="evidence" value="ECO:0007669"/>
    <property type="project" value="UniProtKB-SubCell"/>
</dbReference>
<dbReference type="PANTHER" id="PTHR21094">
    <property type="entry name" value="GOS-28 SNARE- RELATED"/>
    <property type="match status" value="1"/>
</dbReference>
<evidence type="ECO:0000256" key="7">
    <source>
        <dbReference type="ARBA" id="ARBA00023034"/>
    </source>
</evidence>
<dbReference type="OrthoDB" id="422156at2759"/>
<evidence type="ECO:0000256" key="5">
    <source>
        <dbReference type="ARBA" id="ARBA00022927"/>
    </source>
</evidence>